<comment type="subcellular location">
    <subcellularLocation>
        <location evidence="1">Membrane</location>
        <topology evidence="1">Multi-pass membrane protein</topology>
    </subcellularLocation>
</comment>
<evidence type="ECO:0000259" key="7">
    <source>
        <dbReference type="Pfam" id="PF20684"/>
    </source>
</evidence>
<evidence type="ECO:0000313" key="9">
    <source>
        <dbReference type="Proteomes" id="UP001296104"/>
    </source>
</evidence>
<comment type="caution">
    <text evidence="8">The sequence shown here is derived from an EMBL/GenBank/DDBJ whole genome shotgun (WGS) entry which is preliminary data.</text>
</comment>
<keyword evidence="2 6" id="KW-0812">Transmembrane</keyword>
<evidence type="ECO:0000256" key="5">
    <source>
        <dbReference type="ARBA" id="ARBA00038359"/>
    </source>
</evidence>
<dbReference type="GO" id="GO:0016020">
    <property type="term" value="C:membrane"/>
    <property type="evidence" value="ECO:0007669"/>
    <property type="project" value="UniProtKB-SubCell"/>
</dbReference>
<evidence type="ECO:0000256" key="3">
    <source>
        <dbReference type="ARBA" id="ARBA00022989"/>
    </source>
</evidence>
<protein>
    <recommendedName>
        <fullName evidence="7">Rhodopsin domain-containing protein</fullName>
    </recommendedName>
</protein>
<feature type="transmembrane region" description="Helical" evidence="6">
    <location>
        <begin position="12"/>
        <end position="32"/>
    </location>
</feature>
<dbReference type="InterPro" id="IPR052337">
    <property type="entry name" value="SAT4-like"/>
</dbReference>
<evidence type="ECO:0000313" key="8">
    <source>
        <dbReference type="EMBL" id="CAK3994516.1"/>
    </source>
</evidence>
<name>A0AAI8YXX9_9PEZI</name>
<reference evidence="8" key="1">
    <citation type="submission" date="2023-11" db="EMBL/GenBank/DDBJ databases">
        <authorList>
            <person name="Alioto T."/>
            <person name="Alioto T."/>
            <person name="Gomez Garrido J."/>
        </authorList>
    </citation>
    <scope>NUCLEOTIDE SEQUENCE</scope>
</reference>
<evidence type="ECO:0000256" key="2">
    <source>
        <dbReference type="ARBA" id="ARBA00022692"/>
    </source>
</evidence>
<feature type="transmembrane region" description="Helical" evidence="6">
    <location>
        <begin position="94"/>
        <end position="116"/>
    </location>
</feature>
<dbReference type="AlphaFoldDB" id="A0AAI8YXX9"/>
<dbReference type="EMBL" id="CAVMBE010000020">
    <property type="protein sequence ID" value="CAK3994516.1"/>
    <property type="molecule type" value="Genomic_DNA"/>
</dbReference>
<dbReference type="Pfam" id="PF20684">
    <property type="entry name" value="Fung_rhodopsin"/>
    <property type="match status" value="1"/>
</dbReference>
<gene>
    <name evidence="8" type="ORF">LECACI_7A004034</name>
</gene>
<keyword evidence="4 6" id="KW-0472">Membrane</keyword>
<feature type="transmembrane region" description="Helical" evidence="6">
    <location>
        <begin position="182"/>
        <end position="205"/>
    </location>
</feature>
<evidence type="ECO:0000256" key="1">
    <source>
        <dbReference type="ARBA" id="ARBA00004141"/>
    </source>
</evidence>
<comment type="similarity">
    <text evidence="5">Belongs to the SAT4 family.</text>
</comment>
<dbReference type="Proteomes" id="UP001296104">
    <property type="component" value="Unassembled WGS sequence"/>
</dbReference>
<evidence type="ECO:0000256" key="4">
    <source>
        <dbReference type="ARBA" id="ARBA00023136"/>
    </source>
</evidence>
<keyword evidence="9" id="KW-1185">Reference proteome</keyword>
<keyword evidence="3 6" id="KW-1133">Transmembrane helix</keyword>
<sequence length="310" mass="34897">MWIFEGDLSWDDWTIFIVAAIAVGMGAIIHYDTRHGLGQNIWNVDIDTVTHLLFYIYIGGFFYLPVTCGAKISILLLYVRIFDSAASERHRFRNICWALIALITATTLGCIVSWVLECEPLNLIWTRWTYSPTESYKGHCANAEIQVYTFAALNMVYDLVVFCLPIHRVLKMRSQSTRRKVTIILTFLVGLFVTTCSAVRLQYLVNFGTPKDPTFQYAHMCMVSMFECYFGIICACMPLIAGSVRRMFATKVNAVLRSRSSDWSSGPLVLPPMATTGPERAVIAHAVSDGEGFIDYAKRQDSVVPALQPV</sequence>
<evidence type="ECO:0000256" key="6">
    <source>
        <dbReference type="SAM" id="Phobius"/>
    </source>
</evidence>
<feature type="transmembrane region" description="Helical" evidence="6">
    <location>
        <begin position="52"/>
        <end position="82"/>
    </location>
</feature>
<accession>A0AAI8YXX9</accession>
<feature type="transmembrane region" description="Helical" evidence="6">
    <location>
        <begin position="145"/>
        <end position="170"/>
    </location>
</feature>
<dbReference type="InterPro" id="IPR049326">
    <property type="entry name" value="Rhodopsin_dom_fungi"/>
</dbReference>
<dbReference type="PANTHER" id="PTHR33048">
    <property type="entry name" value="PTH11-LIKE INTEGRAL MEMBRANE PROTEIN (AFU_ORTHOLOGUE AFUA_5G11245)"/>
    <property type="match status" value="1"/>
</dbReference>
<feature type="transmembrane region" description="Helical" evidence="6">
    <location>
        <begin position="217"/>
        <end position="241"/>
    </location>
</feature>
<proteinExistence type="inferred from homology"/>
<dbReference type="PANTHER" id="PTHR33048:SF160">
    <property type="entry name" value="SAT4 FAMILY MEMBRANE PROTEIN"/>
    <property type="match status" value="1"/>
</dbReference>
<organism evidence="8 9">
    <name type="scientific">Lecanosticta acicola</name>
    <dbReference type="NCBI Taxonomy" id="111012"/>
    <lineage>
        <taxon>Eukaryota</taxon>
        <taxon>Fungi</taxon>
        <taxon>Dikarya</taxon>
        <taxon>Ascomycota</taxon>
        <taxon>Pezizomycotina</taxon>
        <taxon>Dothideomycetes</taxon>
        <taxon>Dothideomycetidae</taxon>
        <taxon>Mycosphaerellales</taxon>
        <taxon>Mycosphaerellaceae</taxon>
        <taxon>Lecanosticta</taxon>
    </lineage>
</organism>
<feature type="domain" description="Rhodopsin" evidence="7">
    <location>
        <begin position="4"/>
        <end position="243"/>
    </location>
</feature>